<accession>A0ABU8SBF2</accession>
<reference evidence="1 2" key="1">
    <citation type="submission" date="2024-03" db="EMBL/GenBank/DDBJ databases">
        <authorList>
            <person name="Jo J.-H."/>
        </authorList>
    </citation>
    <scope>NUCLEOTIDE SEQUENCE [LARGE SCALE GENOMIC DNA]</scope>
    <source>
        <strain evidence="1 2">AS3R-12</strain>
    </source>
</reference>
<evidence type="ECO:0000313" key="1">
    <source>
        <dbReference type="EMBL" id="MEJ6011293.1"/>
    </source>
</evidence>
<proteinExistence type="predicted"/>
<sequence>MMTRFDGNRDQVITMVEYRAATLANFDRLDTDKDGVRTRAEINAVPPHAVGR</sequence>
<gene>
    <name evidence="1" type="ORF">WG900_15330</name>
</gene>
<evidence type="ECO:0000313" key="2">
    <source>
        <dbReference type="Proteomes" id="UP001379235"/>
    </source>
</evidence>
<dbReference type="RefSeq" id="WP_339968374.1">
    <property type="nucleotide sequence ID" value="NZ_JBBHJY010000008.1"/>
</dbReference>
<name>A0ABU8SBF2_9SPHN</name>
<dbReference type="Gene3D" id="1.10.238.10">
    <property type="entry name" value="EF-hand"/>
    <property type="match status" value="1"/>
</dbReference>
<comment type="caution">
    <text evidence="1">The sequence shown here is derived from an EMBL/GenBank/DDBJ whole genome shotgun (WGS) entry which is preliminary data.</text>
</comment>
<dbReference type="InterPro" id="IPR018247">
    <property type="entry name" value="EF_Hand_1_Ca_BS"/>
</dbReference>
<protein>
    <recommendedName>
        <fullName evidence="3">EF-hand domain-containing protein</fullName>
    </recommendedName>
</protein>
<dbReference type="PROSITE" id="PS00018">
    <property type="entry name" value="EF_HAND_1"/>
    <property type="match status" value="1"/>
</dbReference>
<evidence type="ECO:0008006" key="3">
    <source>
        <dbReference type="Google" id="ProtNLM"/>
    </source>
</evidence>
<keyword evidence="2" id="KW-1185">Reference proteome</keyword>
<dbReference type="EMBL" id="JBBHJY010000008">
    <property type="protein sequence ID" value="MEJ6011293.1"/>
    <property type="molecule type" value="Genomic_DNA"/>
</dbReference>
<organism evidence="1 2">
    <name type="scientific">Novosphingobium aquae</name>
    <dbReference type="NCBI Taxonomy" id="3133435"/>
    <lineage>
        <taxon>Bacteria</taxon>
        <taxon>Pseudomonadati</taxon>
        <taxon>Pseudomonadota</taxon>
        <taxon>Alphaproteobacteria</taxon>
        <taxon>Sphingomonadales</taxon>
        <taxon>Sphingomonadaceae</taxon>
        <taxon>Novosphingobium</taxon>
    </lineage>
</organism>
<dbReference type="Proteomes" id="UP001379235">
    <property type="component" value="Unassembled WGS sequence"/>
</dbReference>